<dbReference type="RefSeq" id="WP_306832242.1">
    <property type="nucleotide sequence ID" value="NZ_JAUSRA010000001.1"/>
</dbReference>
<evidence type="ECO:0000256" key="2">
    <source>
        <dbReference type="ARBA" id="ARBA00023315"/>
    </source>
</evidence>
<evidence type="ECO:0000313" key="4">
    <source>
        <dbReference type="EMBL" id="MDP9796003.1"/>
    </source>
</evidence>
<sequence>MADIVVRDAEPADATVVAELIEEIERYYGATSVQPIEERVSQVRSALFGTPPLAWLVLAVAGEEVVGLAAYSFLWPAAGSTHSLFLKELYVRPAARRRGVGASLMSRIREIAVARSGCSRVEWMADQDNPGAQEFYRGLGFEESEGKINYRLTLPS</sequence>
<dbReference type="InterPro" id="IPR050832">
    <property type="entry name" value="Bact_Acetyltransf"/>
</dbReference>
<dbReference type="Gene3D" id="3.40.630.30">
    <property type="match status" value="1"/>
</dbReference>
<dbReference type="CDD" id="cd04301">
    <property type="entry name" value="NAT_SF"/>
    <property type="match status" value="1"/>
</dbReference>
<dbReference type="SUPFAM" id="SSF55729">
    <property type="entry name" value="Acyl-CoA N-acyltransferases (Nat)"/>
    <property type="match status" value="1"/>
</dbReference>
<dbReference type="InterPro" id="IPR016181">
    <property type="entry name" value="Acyl_CoA_acyltransferase"/>
</dbReference>
<dbReference type="PROSITE" id="PS51186">
    <property type="entry name" value="GNAT"/>
    <property type="match status" value="1"/>
</dbReference>
<keyword evidence="1" id="KW-0808">Transferase</keyword>
<dbReference type="EMBL" id="JAUSRA010000001">
    <property type="protein sequence ID" value="MDP9796003.1"/>
    <property type="molecule type" value="Genomic_DNA"/>
</dbReference>
<keyword evidence="5" id="KW-1185">Reference proteome</keyword>
<dbReference type="InterPro" id="IPR000182">
    <property type="entry name" value="GNAT_dom"/>
</dbReference>
<comment type="caution">
    <text evidence="4">The sequence shown here is derived from an EMBL/GenBank/DDBJ whole genome shotgun (WGS) entry which is preliminary data.</text>
</comment>
<gene>
    <name evidence="4" type="ORF">J2S43_004515</name>
</gene>
<dbReference type="Proteomes" id="UP001240984">
    <property type="component" value="Unassembled WGS sequence"/>
</dbReference>
<evidence type="ECO:0000313" key="5">
    <source>
        <dbReference type="Proteomes" id="UP001240984"/>
    </source>
</evidence>
<protein>
    <submittedName>
        <fullName evidence="4">Ribosomal protein S18 acetylase RimI-like enzyme</fullName>
    </submittedName>
</protein>
<accession>A0ABT9MX54</accession>
<name>A0ABT9MX54_9ACTN</name>
<reference evidence="4 5" key="1">
    <citation type="submission" date="2023-07" db="EMBL/GenBank/DDBJ databases">
        <title>Sequencing the genomes of 1000 actinobacteria strains.</title>
        <authorList>
            <person name="Klenk H.-P."/>
        </authorList>
    </citation>
    <scope>NUCLEOTIDE SEQUENCE [LARGE SCALE GENOMIC DNA]</scope>
    <source>
        <strain evidence="4 5">DSM 44710</strain>
    </source>
</reference>
<evidence type="ECO:0000259" key="3">
    <source>
        <dbReference type="PROSITE" id="PS51186"/>
    </source>
</evidence>
<dbReference type="PANTHER" id="PTHR43877">
    <property type="entry name" value="AMINOALKYLPHOSPHONATE N-ACETYLTRANSFERASE-RELATED-RELATED"/>
    <property type="match status" value="1"/>
</dbReference>
<evidence type="ECO:0000256" key="1">
    <source>
        <dbReference type="ARBA" id="ARBA00022679"/>
    </source>
</evidence>
<organism evidence="4 5">
    <name type="scientific">Catenuloplanes nepalensis</name>
    <dbReference type="NCBI Taxonomy" id="587533"/>
    <lineage>
        <taxon>Bacteria</taxon>
        <taxon>Bacillati</taxon>
        <taxon>Actinomycetota</taxon>
        <taxon>Actinomycetes</taxon>
        <taxon>Micromonosporales</taxon>
        <taxon>Micromonosporaceae</taxon>
        <taxon>Catenuloplanes</taxon>
    </lineage>
</organism>
<dbReference type="Pfam" id="PF00583">
    <property type="entry name" value="Acetyltransf_1"/>
    <property type="match status" value="1"/>
</dbReference>
<keyword evidence="2" id="KW-0012">Acyltransferase</keyword>
<feature type="domain" description="N-acetyltransferase" evidence="3">
    <location>
        <begin position="4"/>
        <end position="156"/>
    </location>
</feature>
<proteinExistence type="predicted"/>